<keyword evidence="1" id="KW-1188">Viral release from host cell</keyword>
<dbReference type="GO" id="GO:0008233">
    <property type="term" value="F:peptidase activity"/>
    <property type="evidence" value="ECO:0007669"/>
    <property type="project" value="UniProtKB-KW"/>
</dbReference>
<evidence type="ECO:0000313" key="6">
    <source>
        <dbReference type="Proteomes" id="UP000268553"/>
    </source>
</evidence>
<dbReference type="InterPro" id="IPR006433">
    <property type="entry name" value="Prohead_protease"/>
</dbReference>
<accession>A0A3R8Q810</accession>
<gene>
    <name evidence="5" type="ORF">D7D48_01850</name>
</gene>
<dbReference type="GO" id="GO:0006508">
    <property type="term" value="P:proteolysis"/>
    <property type="evidence" value="ECO:0007669"/>
    <property type="project" value="UniProtKB-KW"/>
</dbReference>
<protein>
    <submittedName>
        <fullName evidence="5">HK97 family phage prohead protease</fullName>
    </submittedName>
</protein>
<reference evidence="5 6" key="1">
    <citation type="submission" date="2018-12" db="EMBL/GenBank/DDBJ databases">
        <authorList>
            <person name="Kim S.-J."/>
            <person name="Jung G.-Y."/>
        </authorList>
    </citation>
    <scope>NUCLEOTIDE SEQUENCE [LARGE SCALE GENOMIC DNA]</scope>
    <source>
        <strain evidence="5 6">03SU3-P</strain>
    </source>
</reference>
<dbReference type="Pfam" id="PF04586">
    <property type="entry name" value="Peptidase_S78"/>
    <property type="match status" value="1"/>
</dbReference>
<dbReference type="SUPFAM" id="SSF50789">
    <property type="entry name" value="Herpes virus serine proteinase, assemblin"/>
    <property type="match status" value="1"/>
</dbReference>
<name>A0A3R8Q810_9SPHN</name>
<dbReference type="InterPro" id="IPR054613">
    <property type="entry name" value="Peptidase_S78_dom"/>
</dbReference>
<comment type="caution">
    <text evidence="5">The sequence shown here is derived from an EMBL/GenBank/DDBJ whole genome shotgun (WGS) entry which is preliminary data.</text>
</comment>
<proteinExistence type="predicted"/>
<evidence type="ECO:0000313" key="5">
    <source>
        <dbReference type="EMBL" id="RRQ51666.1"/>
    </source>
</evidence>
<dbReference type="OrthoDB" id="9804926at2"/>
<keyword evidence="6" id="KW-1185">Reference proteome</keyword>
<dbReference type="Proteomes" id="UP000268553">
    <property type="component" value="Unassembled WGS sequence"/>
</dbReference>
<dbReference type="RefSeq" id="WP_125229679.1">
    <property type="nucleotide sequence ID" value="NZ_RWJI01000001.1"/>
</dbReference>
<evidence type="ECO:0000259" key="4">
    <source>
        <dbReference type="Pfam" id="PF04586"/>
    </source>
</evidence>
<dbReference type="NCBIfam" id="TIGR01543">
    <property type="entry name" value="proheadase_HK97"/>
    <property type="match status" value="1"/>
</dbReference>
<feature type="domain" description="Prohead serine protease" evidence="4">
    <location>
        <begin position="3"/>
        <end position="116"/>
    </location>
</feature>
<keyword evidence="2 5" id="KW-0645">Protease</keyword>
<evidence type="ECO:0000256" key="1">
    <source>
        <dbReference type="ARBA" id="ARBA00022612"/>
    </source>
</evidence>
<evidence type="ECO:0000256" key="2">
    <source>
        <dbReference type="ARBA" id="ARBA00022670"/>
    </source>
</evidence>
<dbReference type="EMBL" id="RWJI01000001">
    <property type="protein sequence ID" value="RRQ51666.1"/>
    <property type="molecule type" value="Genomic_DNA"/>
</dbReference>
<sequence>MRLAGYAAIFDAPDKGGDIVRKGAFARAAKAGLPLLWQHDQRRRIGFVESLSEDARGLRVIAQLDDDSAVVLAGSGLSFGYRVRAMQQQEYRELTDLDLIEVSVVATPMQPLARVLAVEAGDPSSPDIKDFTQGE</sequence>
<keyword evidence="3" id="KW-0378">Hydrolase</keyword>
<dbReference type="AlphaFoldDB" id="A0A3R8Q810"/>
<evidence type="ECO:0000256" key="3">
    <source>
        <dbReference type="ARBA" id="ARBA00022801"/>
    </source>
</evidence>
<organism evidence="5 6">
    <name type="scientific">Sphingorhabdus wooponensis</name>
    <dbReference type="NCBI Taxonomy" id="940136"/>
    <lineage>
        <taxon>Bacteria</taxon>
        <taxon>Pseudomonadati</taxon>
        <taxon>Pseudomonadota</taxon>
        <taxon>Alphaproteobacteria</taxon>
        <taxon>Sphingomonadales</taxon>
        <taxon>Sphingomonadaceae</taxon>
        <taxon>Sphingorhabdus</taxon>
    </lineage>
</organism>